<organism evidence="4">
    <name type="scientific">Thelazia callipaeda</name>
    <name type="common">Oriental eyeworm</name>
    <name type="synonym">Parasitic nematode</name>
    <dbReference type="NCBI Taxonomy" id="103827"/>
    <lineage>
        <taxon>Eukaryota</taxon>
        <taxon>Metazoa</taxon>
        <taxon>Ecdysozoa</taxon>
        <taxon>Nematoda</taxon>
        <taxon>Chromadorea</taxon>
        <taxon>Rhabditida</taxon>
        <taxon>Spirurina</taxon>
        <taxon>Spiruromorpha</taxon>
        <taxon>Thelazioidea</taxon>
        <taxon>Thelaziidae</taxon>
        <taxon>Thelazia</taxon>
    </lineage>
</organism>
<feature type="region of interest" description="Disordered" evidence="1">
    <location>
        <begin position="136"/>
        <end position="168"/>
    </location>
</feature>
<evidence type="ECO:0000313" key="4">
    <source>
        <dbReference type="WBParaSite" id="TCLT_0000973401-mRNA-1"/>
    </source>
</evidence>
<feature type="compositionally biased region" description="Polar residues" evidence="1">
    <location>
        <begin position="503"/>
        <end position="513"/>
    </location>
</feature>
<evidence type="ECO:0000313" key="3">
    <source>
        <dbReference type="Proteomes" id="UP000276776"/>
    </source>
</evidence>
<dbReference type="WBParaSite" id="TCLT_0000973401-mRNA-1">
    <property type="protein sequence ID" value="TCLT_0000973401-mRNA-1"/>
    <property type="gene ID" value="TCLT_0000973401"/>
</dbReference>
<feature type="compositionally biased region" description="Basic residues" evidence="1">
    <location>
        <begin position="220"/>
        <end position="232"/>
    </location>
</feature>
<feature type="region of interest" description="Disordered" evidence="1">
    <location>
        <begin position="435"/>
        <end position="612"/>
    </location>
</feature>
<name>A0A0N5D9C6_THECL</name>
<sequence>MQYQYNSGIDYRRRPSHLIINSIKRLRPLKANGIITETFERHMQEKQHQREPLVMNAYESKTFRHRLQNALEKAYAQSTSSKSFNKIYKKSNVLPRAVSPFLQLSNTEYDDDKPVNVQPTLKPTIATTVSVQSETLKSWRPVSETESSSETEGGKARQNRIQARRRKLGPLVKSLRNPYPRRNWHRIIIADNDSLRFSDTVRNIVEQRLRQLAAQRLAKNHHTANAMKGKRPHTSEITLSNARKSDDEANELSTIERVQPTTAITVTSSNTISDIDFDTETTSSNTNDNISTMIPRTIHTTTTKSVSTTDANNATSTTATTLSESSSSRALGLKNAAVINSKALSLSTSQNDYHFRRIPPPKKFKFTQKFRRQPRLRIRKPDESGPLRGNQTSLGRNPIILPHLAPLRHENKDQQAISTNNANGFSRESGHNFEILKHSDESTTTTTATARFDSSNMPIEDLSLTSHTTGSTDNSESNSSKFTFNKSDLIQFGGGKPPPVDFNQANIGIFSSSDDNKSEEQALPAKSADDKEMKSTTASEAFTDDPAYIRSRASPSPSSFEDGQETLETKNSGLLAASPPPDFAGEFGTGIGKPSHAVSFGSGPPPEAPGEYYNEIEDSIFTGDSALTPNRAGPTGDGLGPPILSGAAIPPPVPAVGIGGAAAGIPPSAANDFFRSTENPPSTIKPSALLSVLNKADIGFNQAINHFEQGTPIESAAIDILEVALGSEKLDSQAKLLGHIDRTIGIDNLQRLQRWANTGGALDALKDQLMKIAKNYSPPENLIPTVPPQFQYLFNP</sequence>
<evidence type="ECO:0000256" key="1">
    <source>
        <dbReference type="SAM" id="MobiDB-lite"/>
    </source>
</evidence>
<dbReference type="OrthoDB" id="5828708at2759"/>
<feature type="compositionally biased region" description="Polar residues" evidence="1">
    <location>
        <begin position="452"/>
        <end position="488"/>
    </location>
</feature>
<proteinExistence type="predicted"/>
<dbReference type="Proteomes" id="UP000276776">
    <property type="component" value="Unassembled WGS sequence"/>
</dbReference>
<dbReference type="EMBL" id="UYYF01004864">
    <property type="protein sequence ID" value="VDN07379.1"/>
    <property type="molecule type" value="Genomic_DNA"/>
</dbReference>
<reference evidence="2 3" key="2">
    <citation type="submission" date="2018-11" db="EMBL/GenBank/DDBJ databases">
        <authorList>
            <consortium name="Pathogen Informatics"/>
        </authorList>
    </citation>
    <scope>NUCLEOTIDE SEQUENCE [LARGE SCALE GENOMIC DNA]</scope>
</reference>
<keyword evidence="3" id="KW-1185">Reference proteome</keyword>
<dbReference type="OMA" id="MIPRTIH"/>
<dbReference type="AlphaFoldDB" id="A0A0N5D9C6"/>
<reference evidence="4" key="1">
    <citation type="submission" date="2016-04" db="UniProtKB">
        <authorList>
            <consortium name="WormBaseParasite"/>
        </authorList>
    </citation>
    <scope>IDENTIFICATION</scope>
</reference>
<protein>
    <submittedName>
        <fullName evidence="4">RanBP2-type domain-containing protein</fullName>
    </submittedName>
</protein>
<feature type="region of interest" description="Disordered" evidence="1">
    <location>
        <begin position="302"/>
        <end position="322"/>
    </location>
</feature>
<feature type="region of interest" description="Disordered" evidence="1">
    <location>
        <begin position="220"/>
        <end position="251"/>
    </location>
</feature>
<evidence type="ECO:0000313" key="2">
    <source>
        <dbReference type="EMBL" id="VDN07379.1"/>
    </source>
</evidence>
<accession>A0A0N5D9C6</accession>
<gene>
    <name evidence="2" type="ORF">TCLT_LOCUS9723</name>
</gene>